<dbReference type="InterPro" id="IPR001579">
    <property type="entry name" value="Glyco_hydro_18_chit_AS"/>
</dbReference>
<evidence type="ECO:0000256" key="3">
    <source>
        <dbReference type="ARBA" id="ARBA00008682"/>
    </source>
</evidence>
<evidence type="ECO:0000256" key="2">
    <source>
        <dbReference type="ARBA" id="ARBA00004613"/>
    </source>
</evidence>
<dbReference type="Proteomes" id="UP000076580">
    <property type="component" value="Chromosome 01"/>
</dbReference>
<feature type="signal peptide" evidence="17">
    <location>
        <begin position="1"/>
        <end position="22"/>
    </location>
</feature>
<evidence type="ECO:0000256" key="12">
    <source>
        <dbReference type="ARBA" id="ARBA00023326"/>
    </source>
</evidence>
<evidence type="ECO:0000259" key="18">
    <source>
        <dbReference type="PROSITE" id="PS51782"/>
    </source>
</evidence>
<evidence type="ECO:0000259" key="19">
    <source>
        <dbReference type="PROSITE" id="PS51910"/>
    </source>
</evidence>
<feature type="region of interest" description="Disordered" evidence="15">
    <location>
        <begin position="891"/>
        <end position="917"/>
    </location>
</feature>
<proteinExistence type="inferred from homology"/>
<evidence type="ECO:0000256" key="8">
    <source>
        <dbReference type="ARBA" id="ARBA00023024"/>
    </source>
</evidence>
<dbReference type="GO" id="GO:0006032">
    <property type="term" value="P:chitin catabolic process"/>
    <property type="evidence" value="ECO:0007669"/>
    <property type="project" value="UniProtKB-KW"/>
</dbReference>
<keyword evidence="17" id="KW-0732">Signal</keyword>
<dbReference type="SUPFAM" id="SSF57016">
    <property type="entry name" value="Plant lectins/antimicrobial peptides"/>
    <property type="match status" value="1"/>
</dbReference>
<feature type="domain" description="LysM" evidence="18">
    <location>
        <begin position="325"/>
        <end position="370"/>
    </location>
</feature>
<dbReference type="InterPro" id="IPR036861">
    <property type="entry name" value="Endochitinase-like_sf"/>
</dbReference>
<feature type="domain" description="GH18" evidence="19">
    <location>
        <begin position="534"/>
        <end position="907"/>
    </location>
</feature>
<keyword evidence="16" id="KW-1133">Transmembrane helix</keyword>
<dbReference type="Gene3D" id="3.10.50.10">
    <property type="match status" value="1"/>
</dbReference>
<dbReference type="InParanoid" id="A0A151GW17"/>
<evidence type="ECO:0000256" key="17">
    <source>
        <dbReference type="SAM" id="SignalP"/>
    </source>
</evidence>
<keyword evidence="5" id="KW-0964">Secreted</keyword>
<dbReference type="GO" id="GO:0000272">
    <property type="term" value="P:polysaccharide catabolic process"/>
    <property type="evidence" value="ECO:0007669"/>
    <property type="project" value="UniProtKB-KW"/>
</dbReference>
<comment type="similarity">
    <text evidence="13">Belongs to the secreted LysM effector family.</text>
</comment>
<feature type="domain" description="LysM" evidence="18">
    <location>
        <begin position="389"/>
        <end position="440"/>
    </location>
</feature>
<evidence type="ECO:0000256" key="14">
    <source>
        <dbReference type="RuleBase" id="RU000489"/>
    </source>
</evidence>
<dbReference type="InterPro" id="IPR011583">
    <property type="entry name" value="Chitinase_II/V-like_cat"/>
</dbReference>
<comment type="caution">
    <text evidence="20">The sequence shown here is derived from an EMBL/GenBank/DDBJ whole genome shotgun (WGS) entry which is preliminary data.</text>
</comment>
<dbReference type="CDD" id="cd02878">
    <property type="entry name" value="GH18_zymocin_alpha"/>
    <property type="match status" value="1"/>
</dbReference>
<evidence type="ECO:0000256" key="5">
    <source>
        <dbReference type="ARBA" id="ARBA00022525"/>
    </source>
</evidence>
<dbReference type="SUPFAM" id="SSF54556">
    <property type="entry name" value="Chitinase insertion domain"/>
    <property type="match status" value="1"/>
</dbReference>
<gene>
    <name evidence="20" type="ORF">DCS_02363</name>
</gene>
<dbReference type="SMART" id="SM00636">
    <property type="entry name" value="Glyco_18"/>
    <property type="match status" value="1"/>
</dbReference>
<feature type="compositionally biased region" description="Polar residues" evidence="15">
    <location>
        <begin position="908"/>
        <end position="917"/>
    </location>
</feature>
<dbReference type="Pfam" id="PF01476">
    <property type="entry name" value="LysM"/>
    <property type="match status" value="2"/>
</dbReference>
<evidence type="ECO:0000256" key="1">
    <source>
        <dbReference type="ARBA" id="ARBA00000822"/>
    </source>
</evidence>
<dbReference type="RefSeq" id="XP_040660574.1">
    <property type="nucleotide sequence ID" value="XM_040799691.1"/>
</dbReference>
<dbReference type="SUPFAM" id="SSF51445">
    <property type="entry name" value="(Trans)glycosidases"/>
    <property type="match status" value="1"/>
</dbReference>
<evidence type="ECO:0000256" key="4">
    <source>
        <dbReference type="ARBA" id="ARBA00012729"/>
    </source>
</evidence>
<keyword evidence="16" id="KW-0472">Membrane</keyword>
<evidence type="ECO:0000256" key="6">
    <source>
        <dbReference type="ARBA" id="ARBA00022669"/>
    </source>
</evidence>
<feature type="transmembrane region" description="Helical" evidence="16">
    <location>
        <begin position="1251"/>
        <end position="1269"/>
    </location>
</feature>
<keyword evidence="6" id="KW-0147">Chitin-binding</keyword>
<dbReference type="EC" id="3.2.1.14" evidence="4"/>
<dbReference type="InterPro" id="IPR017853">
    <property type="entry name" value="GH"/>
</dbReference>
<comment type="similarity">
    <text evidence="3">Belongs to the glycosyl hydrolase 18 family. Chitinase class V subfamily.</text>
</comment>
<dbReference type="STRING" id="98403.A0A151GW17"/>
<evidence type="ECO:0000256" key="13">
    <source>
        <dbReference type="ARBA" id="ARBA00044955"/>
    </source>
</evidence>
<dbReference type="GO" id="GO:0008843">
    <property type="term" value="F:endochitinase activity"/>
    <property type="evidence" value="ECO:0007669"/>
    <property type="project" value="UniProtKB-EC"/>
</dbReference>
<evidence type="ECO:0000256" key="11">
    <source>
        <dbReference type="ARBA" id="ARBA00023295"/>
    </source>
</evidence>
<dbReference type="PANTHER" id="PTHR47700:SF2">
    <property type="entry name" value="CHITINASE"/>
    <property type="match status" value="1"/>
</dbReference>
<organism evidence="20 21">
    <name type="scientific">Drechmeria coniospora</name>
    <name type="common">Nematophagous fungus</name>
    <name type="synonym">Meria coniospora</name>
    <dbReference type="NCBI Taxonomy" id="98403"/>
    <lineage>
        <taxon>Eukaryota</taxon>
        <taxon>Fungi</taxon>
        <taxon>Dikarya</taxon>
        <taxon>Ascomycota</taxon>
        <taxon>Pezizomycotina</taxon>
        <taxon>Sordariomycetes</taxon>
        <taxon>Hypocreomycetidae</taxon>
        <taxon>Hypocreales</taxon>
        <taxon>Ophiocordycipitaceae</taxon>
        <taxon>Drechmeria</taxon>
    </lineage>
</organism>
<keyword evidence="9" id="KW-0843">Virulence</keyword>
<feature type="compositionally biased region" description="Acidic residues" evidence="15">
    <location>
        <begin position="891"/>
        <end position="905"/>
    </location>
</feature>
<evidence type="ECO:0000313" key="20">
    <source>
        <dbReference type="EMBL" id="KYK61222.1"/>
    </source>
</evidence>
<evidence type="ECO:0000256" key="7">
    <source>
        <dbReference type="ARBA" id="ARBA00022801"/>
    </source>
</evidence>
<reference evidence="20 21" key="1">
    <citation type="journal article" date="2016" name="Sci. Rep.">
        <title>Insights into Adaptations to a Near-Obligate Nematode Endoparasitic Lifestyle from the Finished Genome of Drechmeria coniospora.</title>
        <authorList>
            <person name="Zhang L."/>
            <person name="Zhou Z."/>
            <person name="Guo Q."/>
            <person name="Fokkens L."/>
            <person name="Miskei M."/>
            <person name="Pocsi I."/>
            <person name="Zhang W."/>
            <person name="Chen M."/>
            <person name="Wang L."/>
            <person name="Sun Y."/>
            <person name="Donzelli B.G."/>
            <person name="Gibson D.M."/>
            <person name="Nelson D.R."/>
            <person name="Luo J.G."/>
            <person name="Rep M."/>
            <person name="Liu H."/>
            <person name="Yang S."/>
            <person name="Wang J."/>
            <person name="Krasnoff S.B."/>
            <person name="Xu Y."/>
            <person name="Molnar I."/>
            <person name="Lin M."/>
        </authorList>
    </citation>
    <scope>NUCLEOTIDE SEQUENCE [LARGE SCALE GENOMIC DNA]</scope>
    <source>
        <strain evidence="20 21">ARSEF 6962</strain>
    </source>
</reference>
<keyword evidence="11 14" id="KW-0326">Glycosidase</keyword>
<dbReference type="InterPro" id="IPR001223">
    <property type="entry name" value="Glyco_hydro18_cat"/>
</dbReference>
<dbReference type="GO" id="GO:0008061">
    <property type="term" value="F:chitin binding"/>
    <property type="evidence" value="ECO:0007669"/>
    <property type="project" value="UniProtKB-KW"/>
</dbReference>
<keyword evidence="16" id="KW-0812">Transmembrane</keyword>
<dbReference type="PROSITE" id="PS01095">
    <property type="entry name" value="GH18_1"/>
    <property type="match status" value="1"/>
</dbReference>
<evidence type="ECO:0000256" key="10">
    <source>
        <dbReference type="ARBA" id="ARBA00023277"/>
    </source>
</evidence>
<dbReference type="Gene3D" id="3.10.350.10">
    <property type="entry name" value="LysM domain"/>
    <property type="match status" value="2"/>
</dbReference>
<evidence type="ECO:0000256" key="16">
    <source>
        <dbReference type="SAM" id="Phobius"/>
    </source>
</evidence>
<dbReference type="Pfam" id="PF00704">
    <property type="entry name" value="Glyco_hydro_18"/>
    <property type="match status" value="1"/>
</dbReference>
<name>A0A151GW17_DRECN</name>
<dbReference type="GO" id="GO:0005576">
    <property type="term" value="C:extracellular region"/>
    <property type="evidence" value="ECO:0007669"/>
    <property type="project" value="UniProtKB-SubCell"/>
</dbReference>
<sequence length="1360" mass="149679">MRLDLCAGALALAVLCSQFAEASQTEDDAKDFFEEPTEDPHTFYSDLHPCPRKCDGKAPEDWDVFTDFDRLKLCLQPVLFDMSLYNPVDDYDTPLKLRICTKGNDRTRVNALFSSREPPAIGEITPPRTTQLRVRQSVEECITGRQSKARLKLIREVSQDGSGYSEPISTLLGHFSEYFEDKANCHDQVLFGYANGTVVGMYAGKAFGRATVNSVVGRLLASIANDGHSSNMMGEICGKGRNAEHVFGIAISADGDLAAVQSAVRRWDGAECGEETSASTSSLELNVWQTQDIFRGNDTNQWLSTLPRNTTSRHVVNLSARGDCRTLKVMAGDSCSALAVRCGISGAAFMNYNSDPKLCSSLMPEQRICCSSGSLPDIRPKPNDDGSCATYHVNPNDSCSKIAAANGLDIEDLFIFNSGQRGTWGWTGCGSLMAGLNICISHGTPPMPAPVANAVCGPTKPGSKPPLASQSLADLNPCPLKACCNIWGQCGISGDFCQEKRGKTGNPGTAPRSVNGCISNCGVDIISTSRNANFGRIGYYESWNFNRDCLHLRASSANTDGSYTIIHWAFMDIDPSNWMPKLKDDHQQWDEFTSLQGVKKIISFGGWSFSTDPATYNLLRQAMSPQNRIAFSNNIANFLVDQGLDGVDFDWEYPGATDIDGTPPGSPSDGPNYLKFLWTMKDALARGSHDKSVSIAAPASYWYLKAFPIQKMAEVVDYIVYMTYDLHGQWDAGNQYSMDGCPAGNCLRSHVNLTETTAALAMITKAGVPSTKIYVGEASYGRSFKMSKAGCVDPMCTFEGDRYNSEAMPGVCTGTEGYLSNAEINRIQSVQSNVRTWHDHSNSDIMVYDDTEWVAYMTTTTKNTRRKHWKNHQFAGTIDWAVDLQEFTSDDDYGGSGDDEKDEFDGSTPPSSCDGSYNTLEAIEADKDKMEDHCRDEYMLQVLQKMLEDSLKTHDTLLANNYDHYFDLYAEAVIHSSGKAVKDFMYKHGNDYFSCIVTETYHGCDHCRAINTNPETVDRSCRYCENYDCGAASGCVPGKVDLCQLHHSFRYRNISMPCPPDYAMRSSGRPDDDSPPQQATYWTMLEGKSDSFYADLYKGVGIDNEHIKWKDVQQYPTEKNDASYSHQFWDYNFPVVDNYREKDVANPKEIIDKGRSNLNSMGPDLASVLEQIKKQSYGGFVGDLVDALAMPIILVEQAVASMKTVNDIGEHIDEEKRKAIIIGFLTALLFFVPFVGELAGTFVAMAGVSRILTIVGAVGNAALDIYSVVDSKGNDPLAILSLVLAPAAIFDVARIGKAATIRRGAQETEVAKLGKETKARLDMIDRIKGRTTCALQKRDWKDKTALGGMPLPTSNLATQW</sequence>
<feature type="transmembrane region" description="Helical" evidence="16">
    <location>
        <begin position="1275"/>
        <end position="1293"/>
    </location>
</feature>
<evidence type="ECO:0000313" key="21">
    <source>
        <dbReference type="Proteomes" id="UP000076580"/>
    </source>
</evidence>
<dbReference type="EMBL" id="LAYC01000001">
    <property type="protein sequence ID" value="KYK61222.1"/>
    <property type="molecule type" value="Genomic_DNA"/>
</dbReference>
<dbReference type="InterPro" id="IPR053214">
    <property type="entry name" value="LysM12-like"/>
</dbReference>
<keyword evidence="8" id="KW-0146">Chitin degradation</keyword>
<keyword evidence="12" id="KW-0624">Polysaccharide degradation</keyword>
<evidence type="ECO:0000256" key="15">
    <source>
        <dbReference type="SAM" id="MobiDB-lite"/>
    </source>
</evidence>
<comment type="catalytic activity">
    <reaction evidence="1">
        <text>Random endo-hydrolysis of N-acetyl-beta-D-glucosaminide (1-&gt;4)-beta-linkages in chitin and chitodextrins.</text>
        <dbReference type="EC" id="3.2.1.14"/>
    </reaction>
</comment>
<keyword evidence="10" id="KW-0119">Carbohydrate metabolism</keyword>
<dbReference type="CDD" id="cd00118">
    <property type="entry name" value="LysM"/>
    <property type="match status" value="1"/>
</dbReference>
<dbReference type="InterPro" id="IPR036779">
    <property type="entry name" value="LysM_dom_sf"/>
</dbReference>
<feature type="transmembrane region" description="Helical" evidence="16">
    <location>
        <begin position="1219"/>
        <end position="1239"/>
    </location>
</feature>
<keyword evidence="7 14" id="KW-0378">Hydrolase</keyword>
<dbReference type="SMART" id="SM00257">
    <property type="entry name" value="LysM"/>
    <property type="match status" value="2"/>
</dbReference>
<dbReference type="Gene3D" id="3.20.20.80">
    <property type="entry name" value="Glycosidases"/>
    <property type="match status" value="1"/>
</dbReference>
<feature type="chain" id="PRO_5007581050" description="chitinase" evidence="17">
    <location>
        <begin position="23"/>
        <end position="1360"/>
    </location>
</feature>
<dbReference type="CDD" id="cd00035">
    <property type="entry name" value="ChtBD1"/>
    <property type="match status" value="1"/>
</dbReference>
<dbReference type="PANTHER" id="PTHR47700">
    <property type="entry name" value="V CHITINASE, PUTATIVE (AFU_ORTHOLOGUE AFUA_6G13720)-RELATED"/>
    <property type="match status" value="1"/>
</dbReference>
<dbReference type="PROSITE" id="PS51782">
    <property type="entry name" value="LYSM"/>
    <property type="match status" value="2"/>
</dbReference>
<dbReference type="InterPro" id="IPR029070">
    <property type="entry name" value="Chitinase_insertion_sf"/>
</dbReference>
<dbReference type="PROSITE" id="PS51910">
    <property type="entry name" value="GH18_2"/>
    <property type="match status" value="1"/>
</dbReference>
<accession>A0A151GW17</accession>
<keyword evidence="21" id="KW-1185">Reference proteome</keyword>
<comment type="subcellular location">
    <subcellularLocation>
        <location evidence="2">Secreted</location>
    </subcellularLocation>
</comment>
<evidence type="ECO:0000256" key="9">
    <source>
        <dbReference type="ARBA" id="ARBA00023026"/>
    </source>
</evidence>
<protein>
    <recommendedName>
        <fullName evidence="4">chitinase</fullName>
        <ecNumber evidence="4">3.2.1.14</ecNumber>
    </recommendedName>
</protein>
<dbReference type="InterPro" id="IPR018392">
    <property type="entry name" value="LysM"/>
</dbReference>
<dbReference type="GeneID" id="63715006"/>